<organism evidence="2 3">
    <name type="scientific">Pedosphaera parvula (strain Ellin514)</name>
    <dbReference type="NCBI Taxonomy" id="320771"/>
    <lineage>
        <taxon>Bacteria</taxon>
        <taxon>Pseudomonadati</taxon>
        <taxon>Verrucomicrobiota</taxon>
        <taxon>Pedosphaerae</taxon>
        <taxon>Pedosphaerales</taxon>
        <taxon>Pedosphaeraceae</taxon>
        <taxon>Pedosphaera</taxon>
    </lineage>
</organism>
<reference evidence="2 3" key="1">
    <citation type="journal article" date="2011" name="J. Bacteriol.">
        <title>Genome sequence of 'Pedosphaera parvula' Ellin514, an aerobic Verrucomicrobial isolate from pasture soil.</title>
        <authorList>
            <person name="Kant R."/>
            <person name="van Passel M.W."/>
            <person name="Sangwan P."/>
            <person name="Palva A."/>
            <person name="Lucas S."/>
            <person name="Copeland A."/>
            <person name="Lapidus A."/>
            <person name="Glavina Del Rio T."/>
            <person name="Dalin E."/>
            <person name="Tice H."/>
            <person name="Bruce D."/>
            <person name="Goodwin L."/>
            <person name="Pitluck S."/>
            <person name="Chertkov O."/>
            <person name="Larimer F.W."/>
            <person name="Land M.L."/>
            <person name="Hauser L."/>
            <person name="Brettin T.S."/>
            <person name="Detter J.C."/>
            <person name="Han S."/>
            <person name="de Vos W.M."/>
            <person name="Janssen P.H."/>
            <person name="Smidt H."/>
        </authorList>
    </citation>
    <scope>NUCLEOTIDE SEQUENCE [LARGE SCALE GENOMIC DNA]</scope>
    <source>
        <strain evidence="2 3">Ellin514</strain>
    </source>
</reference>
<accession>B9XGB7</accession>
<keyword evidence="1" id="KW-1133">Transmembrane helix</keyword>
<keyword evidence="3" id="KW-1185">Reference proteome</keyword>
<dbReference type="OrthoDB" id="192889at2"/>
<keyword evidence="1" id="KW-0812">Transmembrane</keyword>
<gene>
    <name evidence="2" type="ORF">Cflav_PD3996</name>
</gene>
<name>B9XGB7_PEDPL</name>
<protein>
    <submittedName>
        <fullName evidence="2">Uncharacterized protein</fullName>
    </submittedName>
</protein>
<keyword evidence="1" id="KW-0472">Membrane</keyword>
<dbReference type="RefSeq" id="WP_007414863.1">
    <property type="nucleotide sequence ID" value="NZ_ABOX02000011.1"/>
</dbReference>
<dbReference type="EMBL" id="ABOX02000011">
    <property type="protein sequence ID" value="EEF61279.1"/>
    <property type="molecule type" value="Genomic_DNA"/>
</dbReference>
<dbReference type="Proteomes" id="UP000003688">
    <property type="component" value="Unassembled WGS sequence"/>
</dbReference>
<evidence type="ECO:0000256" key="1">
    <source>
        <dbReference type="SAM" id="Phobius"/>
    </source>
</evidence>
<feature type="transmembrane region" description="Helical" evidence="1">
    <location>
        <begin position="18"/>
        <end position="39"/>
    </location>
</feature>
<sequence length="287" mass="33052">MQNQALSSNSKVQPVHLVLWRMLQCSPAGFFLIAFVSIISGCTTSNQVRATSDRPFNFQTDTFAYPNQLVWDYYFDNSGKWVSRPHEPKPDYSHHCFVVSRSSKQFFQNAKFDTNQPVADAATYQNLVKRIVSLSPRHVPPDTEKITIPGYADLRSFSAAHADILKAECGSAWQSYLQRGHWRMILPFSRHHQEQMASQLVIDLKANIPPVVHVVRFPQLSINHSVLLFGAHETEQDIRFDAYDPNNPFKPVTLTYDRKTKTFSFPGNDYWRGGRVDIYEVYRGWAY</sequence>
<evidence type="ECO:0000313" key="2">
    <source>
        <dbReference type="EMBL" id="EEF61279.1"/>
    </source>
</evidence>
<evidence type="ECO:0000313" key="3">
    <source>
        <dbReference type="Proteomes" id="UP000003688"/>
    </source>
</evidence>
<proteinExistence type="predicted"/>
<comment type="caution">
    <text evidence="2">The sequence shown here is derived from an EMBL/GenBank/DDBJ whole genome shotgun (WGS) entry which is preliminary data.</text>
</comment>
<dbReference type="AlphaFoldDB" id="B9XGB7"/>